<dbReference type="GO" id="GO:0016491">
    <property type="term" value="F:oxidoreductase activity"/>
    <property type="evidence" value="ECO:0007669"/>
    <property type="project" value="InterPro"/>
</dbReference>
<dbReference type="CDD" id="cd02969">
    <property type="entry name" value="PRX_like1"/>
    <property type="match status" value="1"/>
</dbReference>
<feature type="domain" description="Thioredoxin" evidence="1">
    <location>
        <begin position="6"/>
        <end position="160"/>
    </location>
</feature>
<protein>
    <submittedName>
        <fullName evidence="2">Thioredoxin family protein</fullName>
    </submittedName>
</protein>
<dbReference type="Gene3D" id="3.40.30.10">
    <property type="entry name" value="Glutaredoxin"/>
    <property type="match status" value="1"/>
</dbReference>
<evidence type="ECO:0000259" key="1">
    <source>
        <dbReference type="PROSITE" id="PS51352"/>
    </source>
</evidence>
<dbReference type="InterPro" id="IPR013740">
    <property type="entry name" value="Redoxin"/>
</dbReference>
<comment type="caution">
    <text evidence="2">The sequence shown here is derived from an EMBL/GenBank/DDBJ whole genome shotgun (WGS) entry which is preliminary data.</text>
</comment>
<name>A0A832G6K6_9BACT</name>
<organism evidence="2">
    <name type="scientific">Ignavibacterium album</name>
    <dbReference type="NCBI Taxonomy" id="591197"/>
    <lineage>
        <taxon>Bacteria</taxon>
        <taxon>Pseudomonadati</taxon>
        <taxon>Ignavibacteriota</taxon>
        <taxon>Ignavibacteria</taxon>
        <taxon>Ignavibacteriales</taxon>
        <taxon>Ignavibacteriaceae</taxon>
        <taxon>Ignavibacterium</taxon>
    </lineage>
</organism>
<dbReference type="PANTHER" id="PTHR43640:SF1">
    <property type="entry name" value="THIOREDOXIN-DEPENDENT PEROXIREDOXIN"/>
    <property type="match status" value="1"/>
</dbReference>
<dbReference type="EMBL" id="DSVI01000007">
    <property type="protein sequence ID" value="HGT47516.1"/>
    <property type="molecule type" value="Genomic_DNA"/>
</dbReference>
<reference evidence="2" key="1">
    <citation type="journal article" date="2020" name="mSystems">
        <title>Genome- and Community-Level Interaction Insights into Carbon Utilization and Element Cycling Functions of Hydrothermarchaeota in Hydrothermal Sediment.</title>
        <authorList>
            <person name="Zhou Z."/>
            <person name="Liu Y."/>
            <person name="Xu W."/>
            <person name="Pan J."/>
            <person name="Luo Z.H."/>
            <person name="Li M."/>
        </authorList>
    </citation>
    <scope>NUCLEOTIDE SEQUENCE [LARGE SCALE GENOMIC DNA]</scope>
    <source>
        <strain evidence="2">SpSt-500</strain>
    </source>
</reference>
<dbReference type="SUPFAM" id="SSF52833">
    <property type="entry name" value="Thioredoxin-like"/>
    <property type="match status" value="1"/>
</dbReference>
<dbReference type="InterPro" id="IPR047262">
    <property type="entry name" value="PRX-like1"/>
</dbReference>
<dbReference type="PANTHER" id="PTHR43640">
    <property type="entry name" value="OS07G0260300 PROTEIN"/>
    <property type="match status" value="1"/>
</dbReference>
<dbReference type="PROSITE" id="PS51352">
    <property type="entry name" value="THIOREDOXIN_2"/>
    <property type="match status" value="1"/>
</dbReference>
<dbReference type="Pfam" id="PF08534">
    <property type="entry name" value="Redoxin"/>
    <property type="match status" value="1"/>
</dbReference>
<dbReference type="AlphaFoldDB" id="A0A832G6K6"/>
<sequence>MATDKLKIGSKAPDFNLLGVDNKFYSLDSFADKKILIVIFSCNHCPYVQAYEQRIISIQKDFAEKGVQIVAINSNEDKNYPEDSFDEMIKRSSEKQFNFPYLRDETQEVAKAYGATHTPEIFLFDQERKLRYHGKIDDNWKEPEKVKYQYLRNAIEEVLEGKEVSIPETFSIGCTIKWKQN</sequence>
<accession>A0A832G6K6</accession>
<dbReference type="InterPro" id="IPR036249">
    <property type="entry name" value="Thioredoxin-like_sf"/>
</dbReference>
<gene>
    <name evidence="2" type="ORF">ENS56_05745</name>
</gene>
<proteinExistence type="predicted"/>
<evidence type="ECO:0000313" key="2">
    <source>
        <dbReference type="EMBL" id="HGT47516.1"/>
    </source>
</evidence>
<dbReference type="InterPro" id="IPR013766">
    <property type="entry name" value="Thioredoxin_domain"/>
</dbReference>